<evidence type="ECO:0000256" key="1">
    <source>
        <dbReference type="ARBA" id="ARBA00004777"/>
    </source>
</evidence>
<feature type="binding site" evidence="7">
    <location>
        <position position="236"/>
    </location>
    <ligand>
        <name>NADP(+)</name>
        <dbReference type="ChEBI" id="CHEBI:58349"/>
    </ligand>
</feature>
<evidence type="ECO:0000313" key="12">
    <source>
        <dbReference type="Proteomes" id="UP001596099"/>
    </source>
</evidence>
<dbReference type="InterPro" id="IPR020630">
    <property type="entry name" value="THF_DH/CycHdrlase_cat_dom"/>
</dbReference>
<dbReference type="Pfam" id="PF00763">
    <property type="entry name" value="THF_DHG_CYH"/>
    <property type="match status" value="1"/>
</dbReference>
<feature type="compositionally biased region" description="Polar residues" evidence="8">
    <location>
        <begin position="244"/>
        <end position="259"/>
    </location>
</feature>
<evidence type="ECO:0000256" key="8">
    <source>
        <dbReference type="SAM" id="MobiDB-lite"/>
    </source>
</evidence>
<dbReference type="PANTHER" id="PTHR48099:SF5">
    <property type="entry name" value="C-1-TETRAHYDROFOLATE SYNTHASE, CYTOPLASMIC"/>
    <property type="match status" value="1"/>
</dbReference>
<keyword evidence="4 7" id="KW-0521">NADP</keyword>
<protein>
    <recommendedName>
        <fullName evidence="7">Bifunctional protein FolD</fullName>
    </recommendedName>
    <domain>
        <recommendedName>
            <fullName evidence="7">Methylenetetrahydrofolate dehydrogenase</fullName>
            <ecNumber evidence="7">1.5.1.5</ecNumber>
        </recommendedName>
    </domain>
    <domain>
        <recommendedName>
            <fullName evidence="7">Methenyltetrahydrofolate cyclohydrolase</fullName>
            <ecNumber evidence="7">3.5.4.9</ecNumber>
        </recommendedName>
    </domain>
</protein>
<dbReference type="EC" id="3.5.4.9" evidence="7"/>
<dbReference type="SUPFAM" id="SSF51735">
    <property type="entry name" value="NAD(P)-binding Rossmann-fold domains"/>
    <property type="match status" value="1"/>
</dbReference>
<evidence type="ECO:0000313" key="11">
    <source>
        <dbReference type="EMBL" id="MFC5972141.1"/>
    </source>
</evidence>
<evidence type="ECO:0000259" key="10">
    <source>
        <dbReference type="Pfam" id="PF02882"/>
    </source>
</evidence>
<dbReference type="Gene3D" id="3.40.50.720">
    <property type="entry name" value="NAD(P)-binding Rossmann-like Domain"/>
    <property type="match status" value="1"/>
</dbReference>
<comment type="pathway">
    <text evidence="1 7">One-carbon metabolism; tetrahydrofolate interconversion.</text>
</comment>
<dbReference type="AlphaFoldDB" id="A0ABD5RNP5"/>
<gene>
    <name evidence="7" type="primary">folD</name>
    <name evidence="11" type="ORF">ACFPYI_12445</name>
</gene>
<dbReference type="EC" id="1.5.1.5" evidence="7"/>
<keyword evidence="5 7" id="KW-0560">Oxidoreductase</keyword>
<dbReference type="HAMAP" id="MF_01576">
    <property type="entry name" value="THF_DHG_CYH"/>
    <property type="match status" value="1"/>
</dbReference>
<keyword evidence="7" id="KW-0486">Methionine biosynthesis</keyword>
<dbReference type="SUPFAM" id="SSF53223">
    <property type="entry name" value="Aminoacid dehydrogenase-like, N-terminal domain"/>
    <property type="match status" value="1"/>
</dbReference>
<dbReference type="PRINTS" id="PR00085">
    <property type="entry name" value="THFDHDRGNASE"/>
</dbReference>
<evidence type="ECO:0000256" key="6">
    <source>
        <dbReference type="ARBA" id="ARBA00023268"/>
    </source>
</evidence>
<keyword evidence="7" id="KW-0368">Histidine biosynthesis</keyword>
<feature type="domain" description="Tetrahydrofolate dehydrogenase/cyclohydrolase catalytic" evidence="9">
    <location>
        <begin position="7"/>
        <end position="121"/>
    </location>
</feature>
<feature type="domain" description="Tetrahydrofolate dehydrogenase/cyclohydrolase NAD(P)-binding" evidence="10">
    <location>
        <begin position="140"/>
        <end position="309"/>
    </location>
</feature>
<dbReference type="EMBL" id="JBHSQH010000001">
    <property type="protein sequence ID" value="MFC5972141.1"/>
    <property type="molecule type" value="Genomic_DNA"/>
</dbReference>
<evidence type="ECO:0000259" key="9">
    <source>
        <dbReference type="Pfam" id="PF00763"/>
    </source>
</evidence>
<feature type="region of interest" description="Disordered" evidence="8">
    <location>
        <begin position="242"/>
        <end position="263"/>
    </location>
</feature>
<keyword evidence="12" id="KW-1185">Reference proteome</keyword>
<comment type="catalytic activity">
    <reaction evidence="7">
        <text>(6R)-5,10-methenyltetrahydrofolate + H2O = (6R)-10-formyltetrahydrofolate + H(+)</text>
        <dbReference type="Rhea" id="RHEA:23700"/>
        <dbReference type="ChEBI" id="CHEBI:15377"/>
        <dbReference type="ChEBI" id="CHEBI:15378"/>
        <dbReference type="ChEBI" id="CHEBI:57455"/>
        <dbReference type="ChEBI" id="CHEBI:195366"/>
        <dbReference type="EC" id="3.5.4.9"/>
    </reaction>
</comment>
<comment type="catalytic activity">
    <reaction evidence="7">
        <text>(6R)-5,10-methylene-5,6,7,8-tetrahydrofolate + NADP(+) = (6R)-5,10-methenyltetrahydrofolate + NADPH</text>
        <dbReference type="Rhea" id="RHEA:22812"/>
        <dbReference type="ChEBI" id="CHEBI:15636"/>
        <dbReference type="ChEBI" id="CHEBI:57455"/>
        <dbReference type="ChEBI" id="CHEBI:57783"/>
        <dbReference type="ChEBI" id="CHEBI:58349"/>
        <dbReference type="EC" id="1.5.1.5"/>
    </reaction>
</comment>
<sequence>MTSPTLLTGDRAAERILSTVRSDVETLRAHGVVPTLGTVLMSDDETQTRFMELKHERCAELGIETRRRDVPADAPASTLYDTVRSLGADDDVTALFVQVPLPDHVDGHRVHSLVPIQKDVDCFAPENLGRLVTGEPRVVPVTVRAVVELLSAYGIETAGRHVVVVGRDPTIARPLANLLLKRGPGGDATVSVCHTATTDLASVTRRADVLVTAAGAPGLVDGSMLGDGVVVVDVSATRVDVTESAASGSESNGPGTRSESGAERRFELVGDVDFDSAATRASAITPVPGGVGPLTQAMLVRNVVDVTARRTGASALLTSP</sequence>
<dbReference type="GO" id="GO:0006164">
    <property type="term" value="P:purine nucleotide biosynthetic process"/>
    <property type="evidence" value="ECO:0007669"/>
    <property type="project" value="UniProtKB-KW"/>
</dbReference>
<evidence type="ECO:0000256" key="5">
    <source>
        <dbReference type="ARBA" id="ARBA00023002"/>
    </source>
</evidence>
<evidence type="ECO:0000256" key="7">
    <source>
        <dbReference type="HAMAP-Rule" id="MF_01576"/>
    </source>
</evidence>
<keyword evidence="7" id="KW-0028">Amino-acid biosynthesis</keyword>
<dbReference type="CDD" id="cd01080">
    <property type="entry name" value="NAD_bind_m-THF_DH_Cyclohyd"/>
    <property type="match status" value="1"/>
</dbReference>
<comment type="caution">
    <text evidence="7">Lacks conserved residue(s) required for the propagation of feature annotation.</text>
</comment>
<comment type="caution">
    <text evidence="11">The sequence shown here is derived from an EMBL/GenBank/DDBJ whole genome shotgun (WGS) entry which is preliminary data.</text>
</comment>
<dbReference type="GO" id="GO:0004488">
    <property type="term" value="F:methylenetetrahydrofolate dehydrogenase (NADP+) activity"/>
    <property type="evidence" value="ECO:0007669"/>
    <property type="project" value="UniProtKB-UniRule"/>
</dbReference>
<keyword evidence="2 7" id="KW-0554">One-carbon metabolism</keyword>
<dbReference type="GO" id="GO:0035999">
    <property type="term" value="P:tetrahydrofolate interconversion"/>
    <property type="evidence" value="ECO:0007669"/>
    <property type="project" value="UniProtKB-UniRule"/>
</dbReference>
<dbReference type="InterPro" id="IPR046346">
    <property type="entry name" value="Aminoacid_DH-like_N_sf"/>
</dbReference>
<name>A0ABD5RNP5_9EURY</name>
<evidence type="ECO:0000256" key="3">
    <source>
        <dbReference type="ARBA" id="ARBA00022801"/>
    </source>
</evidence>
<dbReference type="GO" id="GO:0009086">
    <property type="term" value="P:methionine biosynthetic process"/>
    <property type="evidence" value="ECO:0007669"/>
    <property type="project" value="UniProtKB-KW"/>
</dbReference>
<accession>A0ABD5RNP5</accession>
<comment type="similarity">
    <text evidence="7">Belongs to the tetrahydrofolate dehydrogenase/cyclohydrolase family.</text>
</comment>
<reference evidence="11 12" key="1">
    <citation type="journal article" date="2019" name="Int. J. Syst. Evol. Microbiol.">
        <title>The Global Catalogue of Microorganisms (GCM) 10K type strain sequencing project: providing services to taxonomists for standard genome sequencing and annotation.</title>
        <authorList>
            <consortium name="The Broad Institute Genomics Platform"/>
            <consortium name="The Broad Institute Genome Sequencing Center for Infectious Disease"/>
            <person name="Wu L."/>
            <person name="Ma J."/>
        </authorList>
    </citation>
    <scope>NUCLEOTIDE SEQUENCE [LARGE SCALE GENOMIC DNA]</scope>
    <source>
        <strain evidence="11 12">CGMCC 1.12543</strain>
    </source>
</reference>
<dbReference type="InterPro" id="IPR000672">
    <property type="entry name" value="THF_DH/CycHdrlase"/>
</dbReference>
<evidence type="ECO:0000256" key="4">
    <source>
        <dbReference type="ARBA" id="ARBA00022857"/>
    </source>
</evidence>
<comment type="subunit">
    <text evidence="7">Homodimer.</text>
</comment>
<dbReference type="GO" id="GO:0004477">
    <property type="term" value="F:methenyltetrahydrofolate cyclohydrolase activity"/>
    <property type="evidence" value="ECO:0007669"/>
    <property type="project" value="UniProtKB-UniRule"/>
</dbReference>
<dbReference type="Proteomes" id="UP001596099">
    <property type="component" value="Unassembled WGS sequence"/>
</dbReference>
<proteinExistence type="inferred from homology"/>
<keyword evidence="3 7" id="KW-0378">Hydrolase</keyword>
<keyword evidence="6 7" id="KW-0511">Multifunctional enzyme</keyword>
<evidence type="ECO:0000256" key="2">
    <source>
        <dbReference type="ARBA" id="ARBA00022563"/>
    </source>
</evidence>
<dbReference type="GO" id="GO:0000105">
    <property type="term" value="P:L-histidine biosynthetic process"/>
    <property type="evidence" value="ECO:0007669"/>
    <property type="project" value="UniProtKB-KW"/>
</dbReference>
<dbReference type="InterPro" id="IPR036291">
    <property type="entry name" value="NAD(P)-bd_dom_sf"/>
</dbReference>
<organism evidence="11 12">
    <name type="scientific">Halomarina salina</name>
    <dbReference type="NCBI Taxonomy" id="1872699"/>
    <lineage>
        <taxon>Archaea</taxon>
        <taxon>Methanobacteriati</taxon>
        <taxon>Methanobacteriota</taxon>
        <taxon>Stenosarchaea group</taxon>
        <taxon>Halobacteria</taxon>
        <taxon>Halobacteriales</taxon>
        <taxon>Natronomonadaceae</taxon>
        <taxon>Halomarina</taxon>
    </lineage>
</organism>
<dbReference type="Gene3D" id="3.40.50.10860">
    <property type="entry name" value="Leucine Dehydrogenase, chain A, domain 1"/>
    <property type="match status" value="1"/>
</dbReference>
<keyword evidence="7" id="KW-0658">Purine biosynthesis</keyword>
<dbReference type="InterPro" id="IPR020631">
    <property type="entry name" value="THF_DH/CycHdrlase_NAD-bd_dom"/>
</dbReference>
<comment type="function">
    <text evidence="7">Catalyzes the oxidation of 5,10-methylenetetrahydrofolate to 5,10-methenyltetrahydrofolate and then the hydrolysis of 5,10-methenyltetrahydrofolate to 10-formyltetrahydrofolate.</text>
</comment>
<dbReference type="Pfam" id="PF02882">
    <property type="entry name" value="THF_DHG_CYH_C"/>
    <property type="match status" value="1"/>
</dbReference>
<dbReference type="RefSeq" id="WP_247415196.1">
    <property type="nucleotide sequence ID" value="NZ_JALLGW010000001.1"/>
</dbReference>
<dbReference type="PANTHER" id="PTHR48099">
    <property type="entry name" value="C-1-TETRAHYDROFOLATE SYNTHASE, CYTOPLASMIC-RELATED"/>
    <property type="match status" value="1"/>
</dbReference>